<gene>
    <name evidence="1" type="ORF">POCULU_LOCUS4435</name>
</gene>
<proteinExistence type="predicted"/>
<name>A0A9N9FIM5_9GLOM</name>
<keyword evidence="2" id="KW-1185">Reference proteome</keyword>
<dbReference type="SUPFAM" id="SSF55874">
    <property type="entry name" value="ATPase domain of HSP90 chaperone/DNA topoisomerase II/histidine kinase"/>
    <property type="match status" value="1"/>
</dbReference>
<accession>A0A9N9FIM5</accession>
<evidence type="ECO:0000313" key="2">
    <source>
        <dbReference type="Proteomes" id="UP000789572"/>
    </source>
</evidence>
<organism evidence="1 2">
    <name type="scientific">Paraglomus occultum</name>
    <dbReference type="NCBI Taxonomy" id="144539"/>
    <lineage>
        <taxon>Eukaryota</taxon>
        <taxon>Fungi</taxon>
        <taxon>Fungi incertae sedis</taxon>
        <taxon>Mucoromycota</taxon>
        <taxon>Glomeromycotina</taxon>
        <taxon>Glomeromycetes</taxon>
        <taxon>Paraglomerales</taxon>
        <taxon>Paraglomeraceae</taxon>
        <taxon>Paraglomus</taxon>
    </lineage>
</organism>
<comment type="caution">
    <text evidence="1">The sequence shown here is derived from an EMBL/GenBank/DDBJ whole genome shotgun (WGS) entry which is preliminary data.</text>
</comment>
<reference evidence="1" key="1">
    <citation type="submission" date="2021-06" db="EMBL/GenBank/DDBJ databases">
        <authorList>
            <person name="Kallberg Y."/>
            <person name="Tangrot J."/>
            <person name="Rosling A."/>
        </authorList>
    </citation>
    <scope>NUCLEOTIDE SEQUENCE</scope>
    <source>
        <strain evidence="1">IA702</strain>
    </source>
</reference>
<dbReference type="Proteomes" id="UP000789572">
    <property type="component" value="Unassembled WGS sequence"/>
</dbReference>
<protein>
    <submittedName>
        <fullName evidence="1">11294_t:CDS:1</fullName>
    </submittedName>
</protein>
<dbReference type="OrthoDB" id="2399157at2759"/>
<dbReference type="AlphaFoldDB" id="A0A9N9FIM5"/>
<dbReference type="InterPro" id="IPR036890">
    <property type="entry name" value="HATPase_C_sf"/>
</dbReference>
<dbReference type="EMBL" id="CAJVPJ010000574">
    <property type="protein sequence ID" value="CAG8538895.1"/>
    <property type="molecule type" value="Genomic_DNA"/>
</dbReference>
<dbReference type="Gene3D" id="3.30.565.10">
    <property type="entry name" value="Histidine kinase-like ATPase, C-terminal domain"/>
    <property type="match status" value="1"/>
</dbReference>
<sequence>MAPAPATKTVPILLETVNQVTNCVGQLPREEEFDKNDIVEISVTTAPKARIEIATVSAIIQFSCDLILSKVVYDIRIDFPRMKLPFAWTNKSIRDILYAPNDNPIALEIVSNDCRLTVFKNNDDVRRDEWYDAIKNWHDDLPSRFHLMLNELVENVSAHAELPEDRFCFTVGLHFYKKKLCYCVADSGVGLHGSLQQGIVEDAKAAARRACALYLTRPHATSKGIERGHQGVGLFITSELSQMNRGYVQILSGLQEYEQRDTTVVRVRGIAKWKGTMVHGAINLDQEFNYRRAMKLFANPDDLNNDRFLVASIHLNLYGQNLRTRELSEEIIHDLEAAVERARKIILDCTGVKEMSQAFFGFLRRFVVKHSNVRMMIMIPPDASEELREDLQDLSELAAQNKSDDEE</sequence>
<evidence type="ECO:0000313" key="1">
    <source>
        <dbReference type="EMBL" id="CAG8538895.1"/>
    </source>
</evidence>